<reference evidence="1 2" key="1">
    <citation type="submission" date="2018-06" db="EMBL/GenBank/DDBJ databases">
        <title>Genomic Encyclopedia of Archaeal and Bacterial Type Strains, Phase II (KMG-II): from individual species to whole genera.</title>
        <authorList>
            <person name="Goeker M."/>
        </authorList>
    </citation>
    <scope>NUCLEOTIDE SEQUENCE [LARGE SCALE GENOMIC DNA]</scope>
    <source>
        <strain evidence="1 2">DSM 6779</strain>
    </source>
</reference>
<protein>
    <submittedName>
        <fullName evidence="1">Uncharacterized protein</fullName>
    </submittedName>
</protein>
<dbReference type="EMBL" id="QKZK01000057">
    <property type="protein sequence ID" value="PZX10276.1"/>
    <property type="molecule type" value="Genomic_DNA"/>
</dbReference>
<keyword evidence="2" id="KW-1185">Reference proteome</keyword>
<sequence>MGNYGEKFKDKIEYYNASEIFDLVENIENGKVSGTDFERDILNGFSHIHHGSYASIGYNIVRNVKEYWFKKKRIRNEKINDFKQIVEQFGTSNISAIAITMHNKAIFNKDLRGEWLIYKNMNGLKYYLCLATHGESDEFIYNEKIKPCLVEFPGLETNNKC</sequence>
<evidence type="ECO:0000313" key="2">
    <source>
        <dbReference type="Proteomes" id="UP000249239"/>
    </source>
</evidence>
<proteinExistence type="predicted"/>
<comment type="caution">
    <text evidence="1">The sequence shown here is derived from an EMBL/GenBank/DDBJ whole genome shotgun (WGS) entry which is preliminary data.</text>
</comment>
<accession>A0A2W7NB89</accession>
<dbReference type="Proteomes" id="UP000249239">
    <property type="component" value="Unassembled WGS sequence"/>
</dbReference>
<organism evidence="1 2">
    <name type="scientific">Breznakibacter xylanolyticus</name>
    <dbReference type="NCBI Taxonomy" id="990"/>
    <lineage>
        <taxon>Bacteria</taxon>
        <taxon>Pseudomonadati</taxon>
        <taxon>Bacteroidota</taxon>
        <taxon>Bacteroidia</taxon>
        <taxon>Marinilabiliales</taxon>
        <taxon>Marinilabiliaceae</taxon>
        <taxon>Breznakibacter</taxon>
    </lineage>
</organism>
<dbReference type="AlphaFoldDB" id="A0A2W7NB89"/>
<gene>
    <name evidence="1" type="ORF">LX69_03424</name>
</gene>
<name>A0A2W7NB89_9BACT</name>
<evidence type="ECO:0000313" key="1">
    <source>
        <dbReference type="EMBL" id="PZX10276.1"/>
    </source>
</evidence>